<gene>
    <name evidence="1" type="ORF">RF55_9727</name>
</gene>
<dbReference type="OrthoDB" id="7554908at2759"/>
<dbReference type="Pfam" id="PF14223">
    <property type="entry name" value="Retrotran_gag_2"/>
    <property type="match status" value="1"/>
</dbReference>
<proteinExistence type="predicted"/>
<comment type="caution">
    <text evidence="1">The sequence shown here is derived from an EMBL/GenBank/DDBJ whole genome shotgun (WGS) entry which is preliminary data.</text>
</comment>
<organism evidence="1 2">
    <name type="scientific">Lasius niger</name>
    <name type="common">Black garden ant</name>
    <dbReference type="NCBI Taxonomy" id="67767"/>
    <lineage>
        <taxon>Eukaryota</taxon>
        <taxon>Metazoa</taxon>
        <taxon>Ecdysozoa</taxon>
        <taxon>Arthropoda</taxon>
        <taxon>Hexapoda</taxon>
        <taxon>Insecta</taxon>
        <taxon>Pterygota</taxon>
        <taxon>Neoptera</taxon>
        <taxon>Endopterygota</taxon>
        <taxon>Hymenoptera</taxon>
        <taxon>Apocrita</taxon>
        <taxon>Aculeata</taxon>
        <taxon>Formicoidea</taxon>
        <taxon>Formicidae</taxon>
        <taxon>Formicinae</taxon>
        <taxon>Lasius</taxon>
        <taxon>Lasius</taxon>
    </lineage>
</organism>
<protein>
    <submittedName>
        <fullName evidence="1">Msp domain protein</fullName>
    </submittedName>
</protein>
<dbReference type="AlphaFoldDB" id="A0A0J7KJR4"/>
<reference evidence="1 2" key="1">
    <citation type="submission" date="2015-04" db="EMBL/GenBank/DDBJ databases">
        <title>Lasius niger genome sequencing.</title>
        <authorList>
            <person name="Konorov E.A."/>
            <person name="Nikitin M.A."/>
            <person name="Kirill M.V."/>
            <person name="Chang P."/>
        </authorList>
    </citation>
    <scope>NUCLEOTIDE SEQUENCE [LARGE SCALE GENOMIC DNA]</scope>
    <source>
        <tissue evidence="1">Whole</tissue>
    </source>
</reference>
<name>A0A0J7KJR4_LASNI</name>
<dbReference type="PaxDb" id="67767-A0A0J7KJR4"/>
<keyword evidence="2" id="KW-1185">Reference proteome</keyword>
<evidence type="ECO:0000313" key="2">
    <source>
        <dbReference type="Proteomes" id="UP000036403"/>
    </source>
</evidence>
<evidence type="ECO:0000313" key="1">
    <source>
        <dbReference type="EMBL" id="KMQ90512.1"/>
    </source>
</evidence>
<accession>A0A0J7KJR4</accession>
<dbReference type="Proteomes" id="UP000036403">
    <property type="component" value="Unassembled WGS sequence"/>
</dbReference>
<dbReference type="EMBL" id="LBMM01006548">
    <property type="protein sequence ID" value="KMQ90512.1"/>
    <property type="molecule type" value="Genomic_DNA"/>
</dbReference>
<sequence length="90" mass="10515">MWSFQIKILFRAKELMDIVDGTELLEEQGGDESKIKKWKSRDSRAQHYIVTIVDKYVVPHILICTTSREIFDALKNIYQKDGGQQKCLLL</sequence>